<proteinExistence type="predicted"/>
<evidence type="ECO:0000313" key="2">
    <source>
        <dbReference type="Proteomes" id="UP000772434"/>
    </source>
</evidence>
<keyword evidence="2" id="KW-1185">Reference proteome</keyword>
<name>A0A9P5PJ76_9AGAR</name>
<dbReference type="Proteomes" id="UP000772434">
    <property type="component" value="Unassembled WGS sequence"/>
</dbReference>
<dbReference type="EMBL" id="JADNRY010000142">
    <property type="protein sequence ID" value="KAF9063612.1"/>
    <property type="molecule type" value="Genomic_DNA"/>
</dbReference>
<accession>A0A9P5PJ76</accession>
<protein>
    <submittedName>
        <fullName evidence="1">Uncharacterized protein</fullName>
    </submittedName>
</protein>
<sequence>MREVGFKVIGGDQADIVGPDIQTPLKSEARQVEARATVFVGQGNYKLEIRNLENRGDAKLRKTINEAKGYRYRPPSRQFMAIKGYFGISVAWKREEKLYNRVASLNNLACIHRDKLVAMCNTDAASLGFWTHFFKALLEQHQSTPWIHEYHRQLKLELSSMRRLILSFVVAVLNQTSSSLTASALGPRDYKNMSVFVRI</sequence>
<gene>
    <name evidence="1" type="ORF">BDP27DRAFT_1367863</name>
</gene>
<organism evidence="1 2">
    <name type="scientific">Rhodocollybia butyracea</name>
    <dbReference type="NCBI Taxonomy" id="206335"/>
    <lineage>
        <taxon>Eukaryota</taxon>
        <taxon>Fungi</taxon>
        <taxon>Dikarya</taxon>
        <taxon>Basidiomycota</taxon>
        <taxon>Agaricomycotina</taxon>
        <taxon>Agaricomycetes</taxon>
        <taxon>Agaricomycetidae</taxon>
        <taxon>Agaricales</taxon>
        <taxon>Marasmiineae</taxon>
        <taxon>Omphalotaceae</taxon>
        <taxon>Rhodocollybia</taxon>
    </lineage>
</organism>
<comment type="caution">
    <text evidence="1">The sequence shown here is derived from an EMBL/GenBank/DDBJ whole genome shotgun (WGS) entry which is preliminary data.</text>
</comment>
<evidence type="ECO:0000313" key="1">
    <source>
        <dbReference type="EMBL" id="KAF9063612.1"/>
    </source>
</evidence>
<reference evidence="1" key="1">
    <citation type="submission" date="2020-11" db="EMBL/GenBank/DDBJ databases">
        <authorList>
            <consortium name="DOE Joint Genome Institute"/>
            <person name="Ahrendt S."/>
            <person name="Riley R."/>
            <person name="Andreopoulos W."/>
            <person name="Labutti K."/>
            <person name="Pangilinan J."/>
            <person name="Ruiz-Duenas F.J."/>
            <person name="Barrasa J.M."/>
            <person name="Sanchez-Garcia M."/>
            <person name="Camarero S."/>
            <person name="Miyauchi S."/>
            <person name="Serrano A."/>
            <person name="Linde D."/>
            <person name="Babiker R."/>
            <person name="Drula E."/>
            <person name="Ayuso-Fernandez I."/>
            <person name="Pacheco R."/>
            <person name="Padilla G."/>
            <person name="Ferreira P."/>
            <person name="Barriuso J."/>
            <person name="Kellner H."/>
            <person name="Castanera R."/>
            <person name="Alfaro M."/>
            <person name="Ramirez L."/>
            <person name="Pisabarro A.G."/>
            <person name="Kuo A."/>
            <person name="Tritt A."/>
            <person name="Lipzen A."/>
            <person name="He G."/>
            <person name="Yan M."/>
            <person name="Ng V."/>
            <person name="Cullen D."/>
            <person name="Martin F."/>
            <person name="Rosso M.-N."/>
            <person name="Henrissat B."/>
            <person name="Hibbett D."/>
            <person name="Martinez A.T."/>
            <person name="Grigoriev I.V."/>
        </authorList>
    </citation>
    <scope>NUCLEOTIDE SEQUENCE</scope>
    <source>
        <strain evidence="1">AH 40177</strain>
    </source>
</reference>
<dbReference type="AlphaFoldDB" id="A0A9P5PJ76"/>